<keyword evidence="5 14" id="KW-0028">Amino-acid biosynthesis</keyword>
<feature type="domain" description="Thiamine pyrophosphate enzyme N-terminal TPP-binding" evidence="17">
    <location>
        <begin position="23"/>
        <end position="136"/>
    </location>
</feature>
<evidence type="ECO:0000256" key="11">
    <source>
        <dbReference type="ARBA" id="ARBA00023052"/>
    </source>
</evidence>
<sequence>MRAEAYQHVEEQLVEEPVIVMKTGAEMVVECLKQEGVDVLFGYPGGAVIPIYDALYDSGLKHVLSRHEQGAIHAADGYARATGKVGVCIATSGPGATNLVTGITNAFMDSIPLVVITGQVPTSYIGTDAFQEADITGITMPITKHNYLVQRIEDLPKILKEAFYIARTGRPGPVLIDIPKDISVQSAPFVYPETVHIPSYQPTVDPNPSQVTKVIKTIQQAKRPLILAGGGVILSNASKELLQFAEKLQIPVTTTLMGIGGFPASHPLWLGMPGMHGTVTANHAIQNADLLIAFGMRFSDRVTGKIERFAPKAKLIHVDIDPAEVGKVVTAHLPLVGDVKRVLQKLVKETKHLHHSDWIEHLQQLKKEKPVRYRDSKERIKTQYVIERLSDFASQDAIVSTDVGQHQMWTAQFFKFEKPRTLLTSGGLGTMGFGLPAAIGAQLAHPDKQVICISGDGSIQMNIQELATVAQENIPIKLAIMNNSFLGMVRQWQELFNERRYSSTTITNPDFVKLADAYGILGLKATKKEEVTEVIEKAFNHPGPVVMNFIVENEENVFPFVPAGASLDEAMEGDDF</sequence>
<feature type="domain" description="Thiamine pyrophosphate enzyme central" evidence="15">
    <location>
        <begin position="211"/>
        <end position="346"/>
    </location>
</feature>
<comment type="pathway">
    <text evidence="2 14">Amino-acid biosynthesis; L-valine biosynthesis; L-valine from pyruvate: step 1/4.</text>
</comment>
<dbReference type="OrthoDB" id="4494979at2"/>
<dbReference type="FunFam" id="3.40.50.1220:FF:000008">
    <property type="entry name" value="Acetolactate synthase"/>
    <property type="match status" value="1"/>
</dbReference>
<dbReference type="GO" id="GO:0003984">
    <property type="term" value="F:acetolactate synthase activity"/>
    <property type="evidence" value="ECO:0007669"/>
    <property type="project" value="UniProtKB-EC"/>
</dbReference>
<dbReference type="InterPro" id="IPR000399">
    <property type="entry name" value="TPP-bd_CS"/>
</dbReference>
<dbReference type="SUPFAM" id="SSF52467">
    <property type="entry name" value="DHS-like NAD/FAD-binding domain"/>
    <property type="match status" value="1"/>
</dbReference>
<dbReference type="PANTHER" id="PTHR18968:SF13">
    <property type="entry name" value="ACETOLACTATE SYNTHASE CATALYTIC SUBUNIT, MITOCHONDRIAL"/>
    <property type="match status" value="1"/>
</dbReference>
<dbReference type="Pfam" id="PF02775">
    <property type="entry name" value="TPP_enzyme_C"/>
    <property type="match status" value="1"/>
</dbReference>
<keyword evidence="12 14" id="KW-0100">Branched-chain amino acid biosynthesis</keyword>
<dbReference type="EMBL" id="LSKU01000001">
    <property type="protein sequence ID" value="KXG45054.1"/>
    <property type="molecule type" value="Genomic_DNA"/>
</dbReference>
<dbReference type="UniPathway" id="UPA00049">
    <property type="reaction ID" value="UER00059"/>
</dbReference>
<dbReference type="GO" id="GO:0030976">
    <property type="term" value="F:thiamine pyrophosphate binding"/>
    <property type="evidence" value="ECO:0007669"/>
    <property type="project" value="UniProtKB-UniRule"/>
</dbReference>
<evidence type="ECO:0000256" key="10">
    <source>
        <dbReference type="ARBA" id="ARBA00022842"/>
    </source>
</evidence>
<dbReference type="InterPro" id="IPR039368">
    <property type="entry name" value="AHAS_TPP"/>
</dbReference>
<evidence type="ECO:0000256" key="7">
    <source>
        <dbReference type="ARBA" id="ARBA00022679"/>
    </source>
</evidence>
<dbReference type="GO" id="GO:0009099">
    <property type="term" value="P:L-valine biosynthetic process"/>
    <property type="evidence" value="ECO:0007669"/>
    <property type="project" value="UniProtKB-UniPathway"/>
</dbReference>
<evidence type="ECO:0000313" key="18">
    <source>
        <dbReference type="EMBL" id="KXG45054.1"/>
    </source>
</evidence>
<dbReference type="InterPro" id="IPR029035">
    <property type="entry name" value="DHS-like_NAD/FAD-binding_dom"/>
</dbReference>
<evidence type="ECO:0000256" key="2">
    <source>
        <dbReference type="ARBA" id="ARBA00005025"/>
    </source>
</evidence>
<dbReference type="CDD" id="cd02015">
    <property type="entry name" value="TPP_AHAS"/>
    <property type="match status" value="1"/>
</dbReference>
<keyword evidence="7 14" id="KW-0808">Transferase</keyword>
<keyword evidence="19" id="KW-1185">Reference proteome</keyword>
<dbReference type="GO" id="GO:0005948">
    <property type="term" value="C:acetolactate synthase complex"/>
    <property type="evidence" value="ECO:0007669"/>
    <property type="project" value="TreeGrafter"/>
</dbReference>
<comment type="pathway">
    <text evidence="1 14">Amino-acid biosynthesis; L-isoleucine biosynthesis; L-isoleucine from 2-oxobutanoate: step 1/4.</text>
</comment>
<comment type="caution">
    <text evidence="18">The sequence shown here is derived from an EMBL/GenBank/DDBJ whole genome shotgun (WGS) entry which is preliminary data.</text>
</comment>
<dbReference type="Pfam" id="PF02776">
    <property type="entry name" value="TPP_enzyme_N"/>
    <property type="match status" value="1"/>
</dbReference>
<evidence type="ECO:0000313" key="19">
    <source>
        <dbReference type="Proteomes" id="UP000070352"/>
    </source>
</evidence>
<dbReference type="UniPathway" id="UPA00047">
    <property type="reaction ID" value="UER00055"/>
</dbReference>
<dbReference type="InterPro" id="IPR011766">
    <property type="entry name" value="TPP_enzyme_TPP-bd"/>
</dbReference>
<evidence type="ECO:0000259" key="15">
    <source>
        <dbReference type="Pfam" id="PF00205"/>
    </source>
</evidence>
<dbReference type="InterPro" id="IPR045229">
    <property type="entry name" value="TPP_enz"/>
</dbReference>
<dbReference type="NCBIfam" id="NF006524">
    <property type="entry name" value="PRK08978.1"/>
    <property type="match status" value="1"/>
</dbReference>
<dbReference type="CDD" id="cd07035">
    <property type="entry name" value="TPP_PYR_POX_like"/>
    <property type="match status" value="1"/>
</dbReference>
<dbReference type="Gene3D" id="3.40.50.970">
    <property type="match status" value="2"/>
</dbReference>
<dbReference type="SUPFAM" id="SSF52518">
    <property type="entry name" value="Thiamin diphosphate-binding fold (THDP-binding)"/>
    <property type="match status" value="2"/>
</dbReference>
<dbReference type="Pfam" id="PF00205">
    <property type="entry name" value="TPP_enzyme_M"/>
    <property type="match status" value="1"/>
</dbReference>
<reference evidence="18 19" key="1">
    <citation type="submission" date="2016-02" db="EMBL/GenBank/DDBJ databases">
        <title>Draft Genome for Tepidibacillus decaturensis nov. sp. Strain Z9, an Anaerobic, Moderately Thermophilic and Heterotrophic Bacterium from Deep Subsurface of the Illinois Basin, USA.</title>
        <authorList>
            <person name="Dong Y."/>
            <person name="Chang J.Y."/>
            <person name="Sanford R."/>
            <person name="Fouke B.W."/>
        </authorList>
    </citation>
    <scope>NUCLEOTIDE SEQUENCE [LARGE SCALE GENOMIC DNA]</scope>
    <source>
        <strain evidence="18 19">Z9</strain>
    </source>
</reference>
<evidence type="ECO:0000256" key="12">
    <source>
        <dbReference type="ARBA" id="ARBA00023304"/>
    </source>
</evidence>
<dbReference type="AlphaFoldDB" id="A0A135L7S5"/>
<dbReference type="NCBIfam" id="TIGR00118">
    <property type="entry name" value="acolac_lg"/>
    <property type="match status" value="1"/>
</dbReference>
<comment type="cofactor">
    <cofactor evidence="14">
        <name>thiamine diphosphate</name>
        <dbReference type="ChEBI" id="CHEBI:58937"/>
    </cofactor>
    <text evidence="14">Binds 1 thiamine pyrophosphate per subunit.</text>
</comment>
<evidence type="ECO:0000256" key="3">
    <source>
        <dbReference type="ARBA" id="ARBA00007812"/>
    </source>
</evidence>
<name>A0A135L7S5_9BACI</name>
<dbReference type="FunFam" id="3.40.50.970:FF:000016">
    <property type="entry name" value="Acetolactate synthase"/>
    <property type="match status" value="1"/>
</dbReference>
<evidence type="ECO:0000256" key="9">
    <source>
        <dbReference type="ARBA" id="ARBA00022827"/>
    </source>
</evidence>
<proteinExistence type="inferred from homology"/>
<dbReference type="Gene3D" id="3.40.50.1220">
    <property type="entry name" value="TPP-binding domain"/>
    <property type="match status" value="1"/>
</dbReference>
<keyword evidence="10 14" id="KW-0460">Magnesium</keyword>
<evidence type="ECO:0000256" key="1">
    <source>
        <dbReference type="ARBA" id="ARBA00004974"/>
    </source>
</evidence>
<dbReference type="Proteomes" id="UP000070352">
    <property type="component" value="Unassembled WGS sequence"/>
</dbReference>
<organism evidence="18 19">
    <name type="scientific">Tepidibacillus decaturensis</name>
    <dbReference type="NCBI Taxonomy" id="1413211"/>
    <lineage>
        <taxon>Bacteria</taxon>
        <taxon>Bacillati</taxon>
        <taxon>Bacillota</taxon>
        <taxon>Bacilli</taxon>
        <taxon>Bacillales</taxon>
        <taxon>Bacillaceae</taxon>
        <taxon>Tepidibacillus</taxon>
    </lineage>
</organism>
<evidence type="ECO:0000256" key="5">
    <source>
        <dbReference type="ARBA" id="ARBA00022605"/>
    </source>
</evidence>
<dbReference type="EC" id="2.2.1.6" evidence="4 14"/>
<dbReference type="InterPro" id="IPR012000">
    <property type="entry name" value="Thiamin_PyroP_enz_cen_dom"/>
</dbReference>
<dbReference type="STRING" id="1413211.U473_08490"/>
<evidence type="ECO:0000256" key="4">
    <source>
        <dbReference type="ARBA" id="ARBA00013145"/>
    </source>
</evidence>
<dbReference type="GO" id="GO:0000287">
    <property type="term" value="F:magnesium ion binding"/>
    <property type="evidence" value="ECO:0007669"/>
    <property type="project" value="UniProtKB-UniRule"/>
</dbReference>
<dbReference type="InterPro" id="IPR012001">
    <property type="entry name" value="Thiamin_PyroP_enz_TPP-bd_dom"/>
</dbReference>
<keyword evidence="8 14" id="KW-0479">Metal-binding</keyword>
<evidence type="ECO:0000256" key="6">
    <source>
        <dbReference type="ARBA" id="ARBA00022630"/>
    </source>
</evidence>
<evidence type="ECO:0000259" key="17">
    <source>
        <dbReference type="Pfam" id="PF02776"/>
    </source>
</evidence>
<comment type="cofactor">
    <cofactor evidence="14">
        <name>Mg(2+)</name>
        <dbReference type="ChEBI" id="CHEBI:18420"/>
    </cofactor>
    <text evidence="14">Binds 1 Mg(2+) ion per subunit.</text>
</comment>
<evidence type="ECO:0000256" key="14">
    <source>
        <dbReference type="RuleBase" id="RU003591"/>
    </source>
</evidence>
<dbReference type="GO" id="GO:0009097">
    <property type="term" value="P:isoleucine biosynthetic process"/>
    <property type="evidence" value="ECO:0007669"/>
    <property type="project" value="UniProtKB-UniPathway"/>
</dbReference>
<dbReference type="FunFam" id="3.40.50.970:FF:000007">
    <property type="entry name" value="Acetolactate synthase"/>
    <property type="match status" value="1"/>
</dbReference>
<dbReference type="GO" id="GO:0050660">
    <property type="term" value="F:flavin adenine dinucleotide binding"/>
    <property type="evidence" value="ECO:0007669"/>
    <property type="project" value="InterPro"/>
</dbReference>
<evidence type="ECO:0000256" key="13">
    <source>
        <dbReference type="ARBA" id="ARBA00048670"/>
    </source>
</evidence>
<keyword evidence="11 14" id="KW-0786">Thiamine pyrophosphate</keyword>
<dbReference type="InterPro" id="IPR012846">
    <property type="entry name" value="Acetolactate_synth_lsu"/>
</dbReference>
<comment type="catalytic activity">
    <reaction evidence="13 14">
        <text>2 pyruvate + H(+) = (2S)-2-acetolactate + CO2</text>
        <dbReference type="Rhea" id="RHEA:25249"/>
        <dbReference type="ChEBI" id="CHEBI:15361"/>
        <dbReference type="ChEBI" id="CHEBI:15378"/>
        <dbReference type="ChEBI" id="CHEBI:16526"/>
        <dbReference type="ChEBI" id="CHEBI:58476"/>
        <dbReference type="EC" id="2.2.1.6"/>
    </reaction>
</comment>
<dbReference type="RefSeq" id="WP_068727569.1">
    <property type="nucleotide sequence ID" value="NZ_LSKU01000001.1"/>
</dbReference>
<feature type="domain" description="Thiamine pyrophosphate enzyme TPP-binding" evidence="16">
    <location>
        <begin position="402"/>
        <end position="548"/>
    </location>
</feature>
<accession>A0A135L7S5</accession>
<evidence type="ECO:0000259" key="16">
    <source>
        <dbReference type="Pfam" id="PF02775"/>
    </source>
</evidence>
<keyword evidence="6" id="KW-0285">Flavoprotein</keyword>
<gene>
    <name evidence="18" type="ORF">U473_08490</name>
</gene>
<dbReference type="PROSITE" id="PS00187">
    <property type="entry name" value="TPP_ENZYMES"/>
    <property type="match status" value="1"/>
</dbReference>
<dbReference type="InterPro" id="IPR029061">
    <property type="entry name" value="THDP-binding"/>
</dbReference>
<comment type="similarity">
    <text evidence="3 14">Belongs to the TPP enzyme family.</text>
</comment>
<evidence type="ECO:0000256" key="8">
    <source>
        <dbReference type="ARBA" id="ARBA00022723"/>
    </source>
</evidence>
<protein>
    <recommendedName>
        <fullName evidence="4 14">Acetolactate synthase</fullName>
        <ecNumber evidence="4 14">2.2.1.6</ecNumber>
    </recommendedName>
</protein>
<dbReference type="PANTHER" id="PTHR18968">
    <property type="entry name" value="THIAMINE PYROPHOSPHATE ENZYMES"/>
    <property type="match status" value="1"/>
</dbReference>
<keyword evidence="9" id="KW-0274">FAD</keyword>